<evidence type="ECO:0000313" key="3">
    <source>
        <dbReference type="Proteomes" id="UP000076858"/>
    </source>
</evidence>
<comment type="caution">
    <text evidence="2">The sequence shown here is derived from an EMBL/GenBank/DDBJ whole genome shotgun (WGS) entry which is preliminary data.</text>
</comment>
<dbReference type="Pfam" id="PF13561">
    <property type="entry name" value="adh_short_C2"/>
    <property type="match status" value="1"/>
</dbReference>
<dbReference type="STRING" id="35525.A0A0P5T620"/>
<dbReference type="GO" id="GO:0004090">
    <property type="term" value="F:carbonyl reductase (NADPH) activity"/>
    <property type="evidence" value="ECO:0007669"/>
    <property type="project" value="TreeGrafter"/>
</dbReference>
<reference evidence="2 3" key="1">
    <citation type="submission" date="2016-03" db="EMBL/GenBank/DDBJ databases">
        <title>EvidentialGene: Evidence-directed Construction of Genes on Genomes.</title>
        <authorList>
            <person name="Gilbert D.G."/>
            <person name="Choi J.-H."/>
            <person name="Mockaitis K."/>
            <person name="Colbourne J."/>
            <person name="Pfrender M."/>
        </authorList>
    </citation>
    <scope>NUCLEOTIDE SEQUENCE [LARGE SCALE GENOMIC DNA]</scope>
    <source>
        <strain evidence="2 3">Xinb3</strain>
        <tissue evidence="2">Complete organism</tissue>
    </source>
</reference>
<gene>
    <name evidence="2" type="ORF">APZ42_017195</name>
</gene>
<evidence type="ECO:0000256" key="1">
    <source>
        <dbReference type="ARBA" id="ARBA00006484"/>
    </source>
</evidence>
<dbReference type="PANTHER" id="PTHR43943:SF2">
    <property type="entry name" value="DEHYDROGENASE_REDUCTASE 4"/>
    <property type="match status" value="1"/>
</dbReference>
<dbReference type="AlphaFoldDB" id="A0A0P5T620"/>
<organism evidence="2 3">
    <name type="scientific">Daphnia magna</name>
    <dbReference type="NCBI Taxonomy" id="35525"/>
    <lineage>
        <taxon>Eukaryota</taxon>
        <taxon>Metazoa</taxon>
        <taxon>Ecdysozoa</taxon>
        <taxon>Arthropoda</taxon>
        <taxon>Crustacea</taxon>
        <taxon>Branchiopoda</taxon>
        <taxon>Diplostraca</taxon>
        <taxon>Cladocera</taxon>
        <taxon>Anomopoda</taxon>
        <taxon>Daphniidae</taxon>
        <taxon>Daphnia</taxon>
    </lineage>
</organism>
<dbReference type="InterPro" id="IPR002347">
    <property type="entry name" value="SDR_fam"/>
</dbReference>
<protein>
    <submittedName>
        <fullName evidence="2">Dehydrogenase/reductase SDR family member 4</fullName>
    </submittedName>
</protein>
<sequence length="295" mass="31519">MLLKTTVLLSHRALAPFCGTASTIQYAKQLSTYAEIARQRRSLQGRVAVLTASTEGIGFAMAQRMALDGAHVVISSRNQENVDAALEKLKSQGFSASGIVCHAGVKEDREKLIAKTVADFGGFDILVSNVAVNPGGGGRLMKCTEDVWDKIFSVNFKSCFFLAKEALPYMEKRGKASIIFNSSIVGFIPNYAIEFMGAYALSKTALLALTKLMAIELGPRGIRVNCIAPGLVDTRFGAAITSDERAQQVIQRNCPLQRNGTPEEMAGLASFLASDDSSYITGSNIVAAGGLHSSL</sequence>
<dbReference type="PANTHER" id="PTHR43943">
    <property type="entry name" value="DEHYDROGENASE/REDUCTASE (SDR FAMILY) MEMBER 4"/>
    <property type="match status" value="1"/>
</dbReference>
<dbReference type="NCBIfam" id="NF005559">
    <property type="entry name" value="PRK07231.1"/>
    <property type="match status" value="1"/>
</dbReference>
<keyword evidence="3" id="KW-1185">Reference proteome</keyword>
<dbReference type="InterPro" id="IPR036291">
    <property type="entry name" value="NAD(P)-bd_dom_sf"/>
</dbReference>
<dbReference type="Proteomes" id="UP000076858">
    <property type="component" value="Unassembled WGS sequence"/>
</dbReference>
<comment type="similarity">
    <text evidence="1">Belongs to the short-chain dehydrogenases/reductases (SDR) family.</text>
</comment>
<dbReference type="PRINTS" id="PR00081">
    <property type="entry name" value="GDHRDH"/>
</dbReference>
<dbReference type="SUPFAM" id="SSF51735">
    <property type="entry name" value="NAD(P)-binding Rossmann-fold domains"/>
    <property type="match status" value="1"/>
</dbReference>
<evidence type="ECO:0000313" key="2">
    <source>
        <dbReference type="EMBL" id="KZS16616.1"/>
    </source>
</evidence>
<proteinExistence type="inferred from homology"/>
<dbReference type="FunFam" id="3.40.50.720:FF:000084">
    <property type="entry name" value="Short-chain dehydrogenase reductase"/>
    <property type="match status" value="1"/>
</dbReference>
<name>A0A0P5T620_9CRUS</name>
<dbReference type="OrthoDB" id="1669814at2759"/>
<dbReference type="EMBL" id="LRGB01000687">
    <property type="protein sequence ID" value="KZS16616.1"/>
    <property type="molecule type" value="Genomic_DNA"/>
</dbReference>
<accession>A0A0P5T620</accession>
<dbReference type="Gene3D" id="3.40.50.720">
    <property type="entry name" value="NAD(P)-binding Rossmann-like Domain"/>
    <property type="match status" value="1"/>
</dbReference>